<dbReference type="GO" id="GO:0005743">
    <property type="term" value="C:mitochondrial inner membrane"/>
    <property type="evidence" value="ECO:0007669"/>
    <property type="project" value="UniProtKB-SubCell"/>
</dbReference>
<evidence type="ECO:0000256" key="2">
    <source>
        <dbReference type="ARBA" id="ARBA00004434"/>
    </source>
</evidence>
<protein>
    <recommendedName>
        <fullName evidence="23">C2H2-type domain-containing protein</fullName>
    </recommendedName>
</protein>
<evidence type="ECO:0000256" key="21">
    <source>
        <dbReference type="SAM" id="MobiDB-lite"/>
    </source>
</evidence>
<keyword evidence="15" id="KW-0238">DNA-binding</keyword>
<evidence type="ECO:0000256" key="20">
    <source>
        <dbReference type="PROSITE-ProRule" id="PRU00042"/>
    </source>
</evidence>
<evidence type="ECO:0000256" key="22">
    <source>
        <dbReference type="SAM" id="SignalP"/>
    </source>
</evidence>
<dbReference type="FunFam" id="3.30.160.60:FF:001465">
    <property type="entry name" value="Zinc finger protein 560"/>
    <property type="match status" value="1"/>
</dbReference>
<dbReference type="GO" id="GO:0016491">
    <property type="term" value="F:oxidoreductase activity"/>
    <property type="evidence" value="ECO:0007669"/>
    <property type="project" value="UniProtKB-KW"/>
</dbReference>
<dbReference type="SUPFAM" id="SSF57667">
    <property type="entry name" value="beta-beta-alpha zinc fingers"/>
    <property type="match status" value="8"/>
</dbReference>
<feature type="domain" description="C2H2-type" evidence="23">
    <location>
        <begin position="718"/>
        <end position="745"/>
    </location>
</feature>
<dbReference type="InterPro" id="IPR036236">
    <property type="entry name" value="Znf_C2H2_sf"/>
</dbReference>
<dbReference type="Gene3D" id="3.30.160.60">
    <property type="entry name" value="Classic Zinc Finger"/>
    <property type="match status" value="10"/>
</dbReference>
<feature type="domain" description="C2H2-type" evidence="23">
    <location>
        <begin position="377"/>
        <end position="404"/>
    </location>
</feature>
<feature type="compositionally biased region" description="Basic residues" evidence="21">
    <location>
        <begin position="288"/>
        <end position="305"/>
    </location>
</feature>
<proteinExistence type="inferred from homology"/>
<organism evidence="24">
    <name type="scientific">Timema douglasi</name>
    <name type="common">Walking stick</name>
    <dbReference type="NCBI Taxonomy" id="61478"/>
    <lineage>
        <taxon>Eukaryota</taxon>
        <taxon>Metazoa</taxon>
        <taxon>Ecdysozoa</taxon>
        <taxon>Arthropoda</taxon>
        <taxon>Hexapoda</taxon>
        <taxon>Insecta</taxon>
        <taxon>Pterygota</taxon>
        <taxon>Neoptera</taxon>
        <taxon>Polyneoptera</taxon>
        <taxon>Phasmatodea</taxon>
        <taxon>Timematodea</taxon>
        <taxon>Timematoidea</taxon>
        <taxon>Timematidae</taxon>
        <taxon>Timema</taxon>
    </lineage>
</organism>
<evidence type="ECO:0000256" key="14">
    <source>
        <dbReference type="ARBA" id="ARBA00023015"/>
    </source>
</evidence>
<evidence type="ECO:0000256" key="18">
    <source>
        <dbReference type="ARBA" id="ARBA00023163"/>
    </source>
</evidence>
<evidence type="ECO:0000256" key="9">
    <source>
        <dbReference type="ARBA" id="ARBA00022792"/>
    </source>
</evidence>
<feature type="chain" id="PRO_5030867667" description="C2H2-type domain-containing protein" evidence="22">
    <location>
        <begin position="25"/>
        <end position="1028"/>
    </location>
</feature>
<keyword evidence="9" id="KW-0999">Mitochondrion inner membrane</keyword>
<dbReference type="SUPFAM" id="SSF81411">
    <property type="entry name" value="Mitochondrial cytochrome c oxidase subunit VIa"/>
    <property type="match status" value="1"/>
</dbReference>
<feature type="domain" description="C2H2-type" evidence="23">
    <location>
        <begin position="654"/>
        <end position="681"/>
    </location>
</feature>
<keyword evidence="13" id="KW-0560">Oxidoreductase</keyword>
<dbReference type="UniPathway" id="UPA00705"/>
<dbReference type="InterPro" id="IPR013087">
    <property type="entry name" value="Znf_C2H2_type"/>
</dbReference>
<keyword evidence="8 20" id="KW-0863">Zinc-finger</keyword>
<dbReference type="PANTHER" id="PTHR24408">
    <property type="entry name" value="ZINC FINGER PROTEIN"/>
    <property type="match status" value="1"/>
</dbReference>
<evidence type="ECO:0000259" key="23">
    <source>
        <dbReference type="PROSITE" id="PS50157"/>
    </source>
</evidence>
<sequence length="1028" mass="117017">MIAASKAKKWKFIFFLVCLPVVGAASFNAYWLTTTTKRERPEFIKYDHLRIRNKRFPWGDGDKTFFHNPKVNALSDGYEEVEPKEINKPSPRSEALHLKWEPEEDHEETICGVDDNCIIFPNHHVVPMGDPVALAPGAEGSSQYQYQAQDLLGIQMSEEVVYETWDNGEVVADVVGEEVVGEQELLYKEEDPEIPLPQNQDSYTLMRPYPCDFCSRRFRKKANLMNHMVSHQTDRPHGCNLCGARYRRKCDLINHMKIHAYAPGLAGASDDDDDIPSNHSRENAHPTIKGRRKKAQSSAPKKRRSISSNTQSSREIEFDELSFYKDGKPYSSTRKKNTNIYLDDGVHLPPSSVGGDSEKHAEPPVPKWPVTDETRPYVCQHCGVGFAREKALASHARIHAGDSPFECNTCGEMFWDVTLLRDHARNKHRNAVAKYNNDGSYVPDNSYRDIRCEICELSFDTQEHLKRHRKSHIKVEPPSNELMCQLCGETFPDQAELALHADCHARYQPHRCMLCGHCFEDAASVATHVRRRHGKNVPDFTCSLCGKTCKDRRSLQKHSWVHSAERSFPCHKCSKRFHSRARLKRHMVSHRDKAVSCNECGEEFPDGRALINHRHSHNKDLTARQFSCMECGKTFGSRSSQQIHARIHTGERPYGCRFCWKAFADGGTLRKHERIHTGEKPYACVVCPRAFNQRVVLREHIRSHHSGPDKTTNHVNVYSCKVCAASFSRSDELCAHLIHHSDENTARHRMPSLGPRKYKRRRRLMAHELNRFSNFAEKYATSDRRDSDSESDEDLKRKITKKKYKTKSKPSASDSLKTVAKALNSVAEKFNLIVHSKSESGKAKQERKSQKAKRKLAPNRKFAGVSGNSKSKEVAKRPIVNFNSGGFVKRTRPPTEGRVRPRTKNVTSSTLAALKAVSTISKVNHESDMSRVRPRTKNVNYHSTQMSKLPPAVFPDGSPEMSKPEESEPAPEHAAKRNIENGVEHLEDFAAFASFTIKTESANNFRCEMCSKTFLNRSELLVHVPVHI</sequence>
<feature type="signal peptide" evidence="22">
    <location>
        <begin position="1"/>
        <end position="24"/>
    </location>
</feature>
<feature type="domain" description="C2H2-type" evidence="23">
    <location>
        <begin position="510"/>
        <end position="538"/>
    </location>
</feature>
<dbReference type="FunFam" id="3.30.160.60:FF:000446">
    <property type="entry name" value="Zinc finger protein"/>
    <property type="match status" value="1"/>
</dbReference>
<feature type="domain" description="C2H2-type" evidence="23">
    <location>
        <begin position="540"/>
        <end position="567"/>
    </location>
</feature>
<evidence type="ECO:0000256" key="7">
    <source>
        <dbReference type="ARBA" id="ARBA00022737"/>
    </source>
</evidence>
<evidence type="ECO:0000256" key="13">
    <source>
        <dbReference type="ARBA" id="ARBA00023002"/>
    </source>
</evidence>
<dbReference type="GO" id="GO:0000122">
    <property type="term" value="P:negative regulation of transcription by RNA polymerase II"/>
    <property type="evidence" value="ECO:0007669"/>
    <property type="project" value="UniProtKB-ARBA"/>
</dbReference>
<keyword evidence="11" id="KW-0809">Transit peptide</keyword>
<evidence type="ECO:0000256" key="15">
    <source>
        <dbReference type="ARBA" id="ARBA00023125"/>
    </source>
</evidence>
<dbReference type="InterPro" id="IPR018507">
    <property type="entry name" value="Cyt_c_oxidase_su6a_CS"/>
</dbReference>
<evidence type="ECO:0000256" key="12">
    <source>
        <dbReference type="ARBA" id="ARBA00022989"/>
    </source>
</evidence>
<dbReference type="FunFam" id="3.30.160.60:FF:000325">
    <property type="entry name" value="ZFP90 zinc finger protein"/>
    <property type="match status" value="1"/>
</dbReference>
<feature type="domain" description="C2H2-type" evidence="23">
    <location>
        <begin position="405"/>
        <end position="433"/>
    </location>
</feature>
<feature type="domain" description="C2H2-type" evidence="23">
    <location>
        <begin position="568"/>
        <end position="595"/>
    </location>
</feature>
<keyword evidence="10" id="KW-0862">Zinc</keyword>
<dbReference type="InterPro" id="IPR036418">
    <property type="entry name" value="Cyt_c_oxidase_su6a_sf"/>
</dbReference>
<evidence type="ECO:0000256" key="4">
    <source>
        <dbReference type="ARBA" id="ARBA00005553"/>
    </source>
</evidence>
<keyword evidence="12" id="KW-1133">Transmembrane helix</keyword>
<evidence type="ECO:0000256" key="10">
    <source>
        <dbReference type="ARBA" id="ARBA00022833"/>
    </source>
</evidence>
<feature type="domain" description="C2H2-type" evidence="23">
    <location>
        <begin position="1005"/>
        <end position="1028"/>
    </location>
</feature>
<feature type="domain" description="C2H2-type" evidence="23">
    <location>
        <begin position="482"/>
        <end position="509"/>
    </location>
</feature>
<feature type="domain" description="C2H2-type" evidence="23">
    <location>
        <begin position="626"/>
        <end position="653"/>
    </location>
</feature>
<dbReference type="FunFam" id="3.30.160.60:FF:000260">
    <property type="entry name" value="Spalt-like transcription factor 1"/>
    <property type="match status" value="1"/>
</dbReference>
<evidence type="ECO:0000256" key="3">
    <source>
        <dbReference type="ARBA" id="ARBA00004673"/>
    </source>
</evidence>
<dbReference type="GO" id="GO:0008270">
    <property type="term" value="F:zinc ion binding"/>
    <property type="evidence" value="ECO:0007669"/>
    <property type="project" value="UniProtKB-KW"/>
</dbReference>
<keyword evidence="19" id="KW-0539">Nucleus</keyword>
<dbReference type="EMBL" id="OA566242">
    <property type="protein sequence ID" value="CAD7198557.1"/>
    <property type="molecule type" value="Genomic_DNA"/>
</dbReference>
<gene>
    <name evidence="24" type="ORF">TDIB3V08_LOCUS4836</name>
</gene>
<feature type="domain" description="C2H2-type" evidence="23">
    <location>
        <begin position="237"/>
        <end position="260"/>
    </location>
</feature>
<keyword evidence="5" id="KW-0812">Transmembrane</keyword>
<dbReference type="SMART" id="SM00355">
    <property type="entry name" value="ZnF_C2H2"/>
    <property type="match status" value="15"/>
</dbReference>
<keyword evidence="17" id="KW-0472">Membrane</keyword>
<keyword evidence="16" id="KW-0496">Mitochondrion</keyword>
<accession>A0A7R8ZAY1</accession>
<dbReference type="Gene3D" id="4.10.95.10">
    <property type="entry name" value="Cytochrome c oxidase, subunit VIa"/>
    <property type="match status" value="1"/>
</dbReference>
<evidence type="ECO:0000256" key="16">
    <source>
        <dbReference type="ARBA" id="ARBA00023128"/>
    </source>
</evidence>
<evidence type="ECO:0000256" key="8">
    <source>
        <dbReference type="ARBA" id="ARBA00022771"/>
    </source>
</evidence>
<comment type="pathway">
    <text evidence="3">Energy metabolism; oxidative phosphorylation.</text>
</comment>
<feature type="domain" description="C2H2-type" evidence="23">
    <location>
        <begin position="595"/>
        <end position="622"/>
    </location>
</feature>
<comment type="similarity">
    <text evidence="4">Belongs to the cytochrome c oxidase subunit 6A family.</text>
</comment>
<keyword evidence="6" id="KW-0479">Metal-binding</keyword>
<feature type="region of interest" description="Disordered" evidence="21">
    <location>
        <begin position="884"/>
        <end position="908"/>
    </location>
</feature>
<evidence type="ECO:0000256" key="17">
    <source>
        <dbReference type="ARBA" id="ARBA00023136"/>
    </source>
</evidence>
<feature type="compositionally biased region" description="Basic and acidic residues" evidence="21">
    <location>
        <begin position="962"/>
        <end position="974"/>
    </location>
</feature>
<dbReference type="PROSITE" id="PS01329">
    <property type="entry name" value="COX6A"/>
    <property type="match status" value="1"/>
</dbReference>
<feature type="compositionally biased region" description="Basic and acidic residues" evidence="21">
    <location>
        <begin position="837"/>
        <end position="849"/>
    </location>
</feature>
<feature type="region of interest" description="Disordered" evidence="21">
    <location>
        <begin position="940"/>
        <end position="974"/>
    </location>
</feature>
<comment type="subcellular location">
    <subcellularLocation>
        <location evidence="2">Mitochondrion inner membrane</location>
        <topology evidence="2">Single-pass membrane protein</topology>
    </subcellularLocation>
    <subcellularLocation>
        <location evidence="1">Nucleus</location>
    </subcellularLocation>
</comment>
<evidence type="ECO:0000256" key="11">
    <source>
        <dbReference type="ARBA" id="ARBA00022946"/>
    </source>
</evidence>
<dbReference type="PANTHER" id="PTHR24408:SF58">
    <property type="entry name" value="TRANSCRIPTION FACTOR (TFIIIA), PUTATIVE (AFU_ORTHOLOGUE AFUA_1G05150)-RELATED"/>
    <property type="match status" value="1"/>
</dbReference>
<feature type="region of interest" description="Disordered" evidence="21">
    <location>
        <begin position="341"/>
        <end position="369"/>
    </location>
</feature>
<dbReference type="AlphaFoldDB" id="A0A7R8ZAY1"/>
<dbReference type="GO" id="GO:0000981">
    <property type="term" value="F:DNA-binding transcription factor activity, RNA polymerase II-specific"/>
    <property type="evidence" value="ECO:0007669"/>
    <property type="project" value="TreeGrafter"/>
</dbReference>
<dbReference type="GO" id="GO:0005634">
    <property type="term" value="C:nucleus"/>
    <property type="evidence" value="ECO:0007669"/>
    <property type="project" value="UniProtKB-SubCell"/>
</dbReference>
<dbReference type="Pfam" id="PF00096">
    <property type="entry name" value="zf-C2H2"/>
    <property type="match status" value="5"/>
</dbReference>
<feature type="domain" description="C2H2-type" evidence="23">
    <location>
        <begin position="682"/>
        <end position="710"/>
    </location>
</feature>
<dbReference type="PROSITE" id="PS50157">
    <property type="entry name" value="ZINC_FINGER_C2H2_2"/>
    <property type="match status" value="15"/>
</dbReference>
<evidence type="ECO:0000256" key="5">
    <source>
        <dbReference type="ARBA" id="ARBA00022692"/>
    </source>
</evidence>
<dbReference type="GO" id="GO:0043565">
    <property type="term" value="F:sequence-specific DNA binding"/>
    <property type="evidence" value="ECO:0007669"/>
    <property type="project" value="TreeGrafter"/>
</dbReference>
<keyword evidence="14" id="KW-0805">Transcription regulation</keyword>
<dbReference type="InterPro" id="IPR001349">
    <property type="entry name" value="Cyt_c_oxidase_su6a"/>
</dbReference>
<keyword evidence="7" id="KW-0677">Repeat</keyword>
<dbReference type="FunFam" id="4.10.95.10:FF:000001">
    <property type="entry name" value="Cytochrome c oxidase subunit 6A, mitochondrial"/>
    <property type="match status" value="1"/>
</dbReference>
<dbReference type="Pfam" id="PF02046">
    <property type="entry name" value="COX6A"/>
    <property type="match status" value="1"/>
</dbReference>
<evidence type="ECO:0000256" key="1">
    <source>
        <dbReference type="ARBA" id="ARBA00004123"/>
    </source>
</evidence>
<keyword evidence="18" id="KW-0804">Transcription</keyword>
<feature type="region of interest" description="Disordered" evidence="21">
    <location>
        <begin position="837"/>
        <end position="870"/>
    </location>
</feature>
<reference evidence="24" key="1">
    <citation type="submission" date="2020-11" db="EMBL/GenBank/DDBJ databases">
        <authorList>
            <person name="Tran Van P."/>
        </authorList>
    </citation>
    <scope>NUCLEOTIDE SEQUENCE</scope>
</reference>
<evidence type="ECO:0000256" key="6">
    <source>
        <dbReference type="ARBA" id="ARBA00022723"/>
    </source>
</evidence>
<dbReference type="PROSITE" id="PS00028">
    <property type="entry name" value="ZINC_FINGER_C2H2_1"/>
    <property type="match status" value="15"/>
</dbReference>
<feature type="domain" description="C2H2-type" evidence="23">
    <location>
        <begin position="450"/>
        <end position="477"/>
    </location>
</feature>
<dbReference type="Pfam" id="PF13912">
    <property type="entry name" value="zf-C2H2_6"/>
    <property type="match status" value="2"/>
</dbReference>
<dbReference type="GO" id="GO:0006119">
    <property type="term" value="P:oxidative phosphorylation"/>
    <property type="evidence" value="ECO:0007669"/>
    <property type="project" value="UniProtKB-UniPathway"/>
</dbReference>
<feature type="domain" description="C2H2-type" evidence="23">
    <location>
        <begin position="209"/>
        <end position="236"/>
    </location>
</feature>
<keyword evidence="22" id="KW-0732">Signal</keyword>
<feature type="region of interest" description="Disordered" evidence="21">
    <location>
        <begin position="269"/>
        <end position="313"/>
    </location>
</feature>
<evidence type="ECO:0000256" key="19">
    <source>
        <dbReference type="ARBA" id="ARBA00023242"/>
    </source>
</evidence>
<dbReference type="FunFam" id="3.30.160.60:FF:000145">
    <property type="entry name" value="Zinc finger protein 574"/>
    <property type="match status" value="1"/>
</dbReference>
<name>A0A7R8ZAY1_TIMDO</name>
<evidence type="ECO:0000313" key="24">
    <source>
        <dbReference type="EMBL" id="CAD7198557.1"/>
    </source>
</evidence>